<evidence type="ECO:0000313" key="3">
    <source>
        <dbReference type="Proteomes" id="UP000190341"/>
    </source>
</evidence>
<evidence type="ECO:0000256" key="1">
    <source>
        <dbReference type="SAM" id="Phobius"/>
    </source>
</evidence>
<keyword evidence="1" id="KW-1133">Transmembrane helix</keyword>
<keyword evidence="1" id="KW-0472">Membrane</keyword>
<keyword evidence="1" id="KW-0812">Transmembrane</keyword>
<evidence type="ECO:0008006" key="4">
    <source>
        <dbReference type="Google" id="ProtNLM"/>
    </source>
</evidence>
<feature type="transmembrane region" description="Helical" evidence="1">
    <location>
        <begin position="96"/>
        <end position="119"/>
    </location>
</feature>
<dbReference type="RefSeq" id="WP_079722620.1">
    <property type="nucleotide sequence ID" value="NZ_BMCL01000003.1"/>
</dbReference>
<dbReference type="OrthoDB" id="5569385at2"/>
<proteinExistence type="predicted"/>
<reference evidence="2 3" key="1">
    <citation type="submission" date="2017-02" db="EMBL/GenBank/DDBJ databases">
        <authorList>
            <person name="Peterson S.W."/>
        </authorList>
    </citation>
    <scope>NUCLEOTIDE SEQUENCE [LARGE SCALE GENOMIC DNA]</scope>
    <source>
        <strain evidence="2 3">P15</strain>
    </source>
</reference>
<accession>A0A1T5IRU8</accession>
<sequence>MSKRLFNLRNVPADEADDVRALLDEAHLAWYETPPSPWGISHGAVWLKHSEDWSKAKQLLDDYQRQRGEAARLAHAQAVSEGREPTFAQLLRQRPVFVLATLAAMVLIVVLTLALPWFLLR</sequence>
<name>A0A1T5IRU8_9GAMM</name>
<organism evidence="2 3">
    <name type="scientific">Pseudoxanthomonas indica</name>
    <dbReference type="NCBI Taxonomy" id="428993"/>
    <lineage>
        <taxon>Bacteria</taxon>
        <taxon>Pseudomonadati</taxon>
        <taxon>Pseudomonadota</taxon>
        <taxon>Gammaproteobacteria</taxon>
        <taxon>Lysobacterales</taxon>
        <taxon>Lysobacteraceae</taxon>
        <taxon>Pseudoxanthomonas</taxon>
    </lineage>
</organism>
<evidence type="ECO:0000313" key="2">
    <source>
        <dbReference type="EMBL" id="SKC41835.1"/>
    </source>
</evidence>
<gene>
    <name evidence="2" type="ORF">SAMN06296058_0186</name>
</gene>
<dbReference type="EMBL" id="FUZV01000001">
    <property type="protein sequence ID" value="SKC41835.1"/>
    <property type="molecule type" value="Genomic_DNA"/>
</dbReference>
<keyword evidence="3" id="KW-1185">Reference proteome</keyword>
<dbReference type="Pfam" id="PF19661">
    <property type="entry name" value="DUF6164"/>
    <property type="match status" value="1"/>
</dbReference>
<protein>
    <recommendedName>
        <fullName evidence="4">DUF2007 domain-containing protein</fullName>
    </recommendedName>
</protein>
<dbReference type="InterPro" id="IPR046162">
    <property type="entry name" value="DUF6164"/>
</dbReference>
<dbReference type="Proteomes" id="UP000190341">
    <property type="component" value="Unassembled WGS sequence"/>
</dbReference>
<dbReference type="AlphaFoldDB" id="A0A1T5IRU8"/>
<dbReference type="STRING" id="428993.SAMN06296058_0186"/>